<dbReference type="Proteomes" id="UP000178086">
    <property type="component" value="Unassembled WGS sequence"/>
</dbReference>
<name>A0A1F2UHP3_9ACTN</name>
<evidence type="ECO:0000313" key="1">
    <source>
        <dbReference type="EMBL" id="OFW32541.1"/>
    </source>
</evidence>
<evidence type="ECO:0000313" key="2">
    <source>
        <dbReference type="Proteomes" id="UP000178086"/>
    </source>
</evidence>
<comment type="caution">
    <text evidence="1">The sequence shown here is derived from an EMBL/GenBank/DDBJ whole genome shotgun (WGS) entry which is preliminary data.</text>
</comment>
<organism evidence="1 2">
    <name type="scientific">Candidatus Aquicultor primus</name>
    <dbReference type="NCBI Taxonomy" id="1797195"/>
    <lineage>
        <taxon>Bacteria</taxon>
        <taxon>Bacillati</taxon>
        <taxon>Actinomycetota</taxon>
        <taxon>Candidatus Aquicultoria</taxon>
        <taxon>Candidatus Aquicultorales</taxon>
        <taxon>Candidatus Aquicultoraceae</taxon>
        <taxon>Candidatus Aquicultor</taxon>
    </lineage>
</organism>
<protein>
    <submittedName>
        <fullName evidence="1">Uncharacterized protein</fullName>
    </submittedName>
</protein>
<proteinExistence type="predicted"/>
<dbReference type="EMBL" id="MELI01000093">
    <property type="protein sequence ID" value="OFW32541.1"/>
    <property type="molecule type" value="Genomic_DNA"/>
</dbReference>
<sequence length="113" mass="12966">MQIEVRIITRDYELGLRLFDTRRFPSRYPKAVPGEAVVSSQSLTENEESMEWTEIIDLVVDFDENCSVEMFANWLYGKLTVKPDDVYSLTIAGTTVEFDEAEIAHAVEEGLKR</sequence>
<accession>A0A1F2UHP3</accession>
<gene>
    <name evidence="1" type="ORF">A2074_00200</name>
</gene>
<dbReference type="AlphaFoldDB" id="A0A1F2UHP3"/>
<reference evidence="1 2" key="1">
    <citation type="journal article" date="2016" name="Nat. Commun.">
        <title>Thousands of microbial genomes shed light on interconnected biogeochemical processes in an aquifer system.</title>
        <authorList>
            <person name="Anantharaman K."/>
            <person name="Brown C.T."/>
            <person name="Hug L.A."/>
            <person name="Sharon I."/>
            <person name="Castelle C.J."/>
            <person name="Probst A.J."/>
            <person name="Thomas B.C."/>
            <person name="Singh A."/>
            <person name="Wilkins M.J."/>
            <person name="Karaoz U."/>
            <person name="Brodie E.L."/>
            <person name="Williams K.H."/>
            <person name="Hubbard S.S."/>
            <person name="Banfield J.F."/>
        </authorList>
    </citation>
    <scope>NUCLEOTIDE SEQUENCE [LARGE SCALE GENOMIC DNA]</scope>
</reference>